<feature type="signal peptide" evidence="1">
    <location>
        <begin position="1"/>
        <end position="18"/>
    </location>
</feature>
<evidence type="ECO:0000313" key="2">
    <source>
        <dbReference type="EMBL" id="AOW03567.1"/>
    </source>
</evidence>
<gene>
    <name evidence="2" type="ORF">YALI1_D05414g</name>
</gene>
<proteinExistence type="predicted"/>
<dbReference type="OMA" id="INHWIEI"/>
<organism evidence="2 3">
    <name type="scientific">Yarrowia lipolytica</name>
    <name type="common">Candida lipolytica</name>
    <dbReference type="NCBI Taxonomy" id="4952"/>
    <lineage>
        <taxon>Eukaryota</taxon>
        <taxon>Fungi</taxon>
        <taxon>Dikarya</taxon>
        <taxon>Ascomycota</taxon>
        <taxon>Saccharomycotina</taxon>
        <taxon>Dipodascomycetes</taxon>
        <taxon>Dipodascales</taxon>
        <taxon>Dipodascales incertae sedis</taxon>
        <taxon>Yarrowia</taxon>
    </lineage>
</organism>
<dbReference type="Pfam" id="PF11927">
    <property type="entry name" value="HODM_asu-like"/>
    <property type="match status" value="1"/>
</dbReference>
<protein>
    <submittedName>
        <fullName evidence="2">Uncharacterized protein</fullName>
    </submittedName>
</protein>
<dbReference type="eggNOG" id="ENOG502QW40">
    <property type="taxonomic scope" value="Eukaryota"/>
</dbReference>
<name>A0A1H6PV79_YARLL</name>
<evidence type="ECO:0000256" key="1">
    <source>
        <dbReference type="SAM" id="SignalP"/>
    </source>
</evidence>
<evidence type="ECO:0000313" key="3">
    <source>
        <dbReference type="Proteomes" id="UP000182444"/>
    </source>
</evidence>
<dbReference type="Proteomes" id="UP000182444">
    <property type="component" value="Chromosome 1D"/>
</dbReference>
<dbReference type="AlphaFoldDB" id="A0A1H6PV79"/>
<dbReference type="RefSeq" id="XP_068138704.1">
    <property type="nucleotide sequence ID" value="XM_068282603.1"/>
</dbReference>
<feature type="chain" id="PRO_5030028795" evidence="1">
    <location>
        <begin position="19"/>
        <end position="414"/>
    </location>
</feature>
<dbReference type="VEuPathDB" id="FungiDB:YALI1_D05414g"/>
<accession>A0A1H6PV79</accession>
<dbReference type="InterPro" id="IPR021848">
    <property type="entry name" value="HODM_asu-like"/>
</dbReference>
<keyword evidence="1" id="KW-0732">Signal</keyword>
<sequence>MIEYLALAAFLAVVSVLAWSPSRRRTVVRRLSHNLEKGTNPLSAHLSEKTSTLGVEEPCPLPTPLDITPEQVATYDDRPWRPFRWPYHQTMSIFKLDINHWIDMDKWYVRYLQEKQRLNEKNGTAACDWLPESELACQELLDTVVEHLVHRYPKLFTMTGISTVVNHVTKETIDLKADHPLHLLSKLTKEDYYVVQKRDDGRHYLVAAEVPFPGGSFSIQTKIGKHLNVIHEPVPYYKEKLMPSMERYFGRMKVNEPVERASWYVSWDYNLDVSHVYNDKHTEETVRQVPYENFVVRVERQTLRRLPKSRAIIFTNHPVYYKICDMKDEPFVPSIIKKVMFEAPEDIIKYKNYPMIRDYLVVYLDQLIERQIEMGIIKRDDPIRTSANYPFAHFITKPFVNSSERVDVTNKPEA</sequence>
<dbReference type="VEuPathDB" id="FungiDB:YALI0_D04356g"/>
<dbReference type="EMBL" id="CP017556">
    <property type="protein sequence ID" value="AOW03567.1"/>
    <property type="molecule type" value="Genomic_DNA"/>
</dbReference>
<reference evidence="2 3" key="1">
    <citation type="journal article" date="2016" name="PLoS ONE">
        <title>Sequence Assembly of Yarrowia lipolytica Strain W29/CLIB89 Shows Transposable Element Diversity.</title>
        <authorList>
            <person name="Magnan C."/>
            <person name="Yu J."/>
            <person name="Chang I."/>
            <person name="Jahn E."/>
            <person name="Kanomata Y."/>
            <person name="Wu J."/>
            <person name="Zeller M."/>
            <person name="Oakes M."/>
            <person name="Baldi P."/>
            <person name="Sandmeyer S."/>
        </authorList>
    </citation>
    <scope>NUCLEOTIDE SEQUENCE [LARGE SCALE GENOMIC DNA]</scope>
    <source>
        <strain evidence="3">CLIB89(W29)</strain>
    </source>
</reference>
<dbReference type="GeneID" id="2910636"/>